<keyword evidence="6" id="KW-1185">Reference proteome</keyword>
<feature type="domain" description="Chromo" evidence="4">
    <location>
        <begin position="24"/>
        <end position="78"/>
    </location>
</feature>
<evidence type="ECO:0000259" key="4">
    <source>
        <dbReference type="PROSITE" id="PS50013"/>
    </source>
</evidence>
<dbReference type="Gene3D" id="2.40.50.40">
    <property type="match status" value="1"/>
</dbReference>
<feature type="region of interest" description="Disordered" evidence="3">
    <location>
        <begin position="1"/>
        <end position="22"/>
    </location>
</feature>
<dbReference type="InterPro" id="IPR000953">
    <property type="entry name" value="Chromo/chromo_shadow_dom"/>
</dbReference>
<dbReference type="AlphaFoldDB" id="A0A4P9W387"/>
<evidence type="ECO:0000256" key="3">
    <source>
        <dbReference type="SAM" id="MobiDB-lite"/>
    </source>
</evidence>
<feature type="non-terminal residue" evidence="5">
    <location>
        <position position="78"/>
    </location>
</feature>
<evidence type="ECO:0000256" key="1">
    <source>
        <dbReference type="ARBA" id="ARBA00004123"/>
    </source>
</evidence>
<dbReference type="InterPro" id="IPR016197">
    <property type="entry name" value="Chromo-like_dom_sf"/>
</dbReference>
<name>A0A4P9W387_9FUNG</name>
<dbReference type="SMART" id="SM00298">
    <property type="entry name" value="CHROMO"/>
    <property type="match status" value="1"/>
</dbReference>
<dbReference type="PANTHER" id="PTHR22812">
    <property type="entry name" value="CHROMOBOX PROTEIN"/>
    <property type="match status" value="1"/>
</dbReference>
<dbReference type="EMBL" id="KZ999412">
    <property type="protein sequence ID" value="RKO85100.1"/>
    <property type="molecule type" value="Genomic_DNA"/>
</dbReference>
<dbReference type="PROSITE" id="PS50013">
    <property type="entry name" value="CHROMO_2"/>
    <property type="match status" value="1"/>
</dbReference>
<evidence type="ECO:0000313" key="5">
    <source>
        <dbReference type="EMBL" id="RKO85100.1"/>
    </source>
</evidence>
<keyword evidence="2" id="KW-0539">Nucleus</keyword>
<evidence type="ECO:0000256" key="2">
    <source>
        <dbReference type="ARBA" id="ARBA00023242"/>
    </source>
</evidence>
<comment type="subcellular location">
    <subcellularLocation>
        <location evidence="1">Nucleus</location>
    </subcellularLocation>
</comment>
<sequence>MSDVDEDHATHASDPTGGDEGVEYEVEKITGKHVEDGGIYYEVKWSGYKKKSWQPVEDLVSCTEAIAAYEKKAAAVKT</sequence>
<organism evidence="5 6">
    <name type="scientific">Blyttiomyces helicus</name>
    <dbReference type="NCBI Taxonomy" id="388810"/>
    <lineage>
        <taxon>Eukaryota</taxon>
        <taxon>Fungi</taxon>
        <taxon>Fungi incertae sedis</taxon>
        <taxon>Chytridiomycota</taxon>
        <taxon>Chytridiomycota incertae sedis</taxon>
        <taxon>Chytridiomycetes</taxon>
        <taxon>Chytridiomycetes incertae sedis</taxon>
        <taxon>Blyttiomyces</taxon>
    </lineage>
</organism>
<protein>
    <recommendedName>
        <fullName evidence="4">Chromo domain-containing protein</fullName>
    </recommendedName>
</protein>
<reference evidence="6" key="1">
    <citation type="journal article" date="2018" name="Nat. Microbiol.">
        <title>Leveraging single-cell genomics to expand the fungal tree of life.</title>
        <authorList>
            <person name="Ahrendt S.R."/>
            <person name="Quandt C.A."/>
            <person name="Ciobanu D."/>
            <person name="Clum A."/>
            <person name="Salamov A."/>
            <person name="Andreopoulos B."/>
            <person name="Cheng J.F."/>
            <person name="Woyke T."/>
            <person name="Pelin A."/>
            <person name="Henrissat B."/>
            <person name="Reynolds N.K."/>
            <person name="Benny G.L."/>
            <person name="Smith M.E."/>
            <person name="James T.Y."/>
            <person name="Grigoriev I.V."/>
        </authorList>
    </citation>
    <scope>NUCLEOTIDE SEQUENCE [LARGE SCALE GENOMIC DNA]</scope>
</reference>
<dbReference type="InterPro" id="IPR023780">
    <property type="entry name" value="Chromo_domain"/>
</dbReference>
<dbReference type="InterPro" id="IPR051219">
    <property type="entry name" value="Heterochromatin_chromo-domain"/>
</dbReference>
<gene>
    <name evidence="5" type="ORF">BDK51DRAFT_44913</name>
</gene>
<dbReference type="Pfam" id="PF00385">
    <property type="entry name" value="Chromo"/>
    <property type="match status" value="1"/>
</dbReference>
<dbReference type="GO" id="GO:0005634">
    <property type="term" value="C:nucleus"/>
    <property type="evidence" value="ECO:0007669"/>
    <property type="project" value="UniProtKB-SubCell"/>
</dbReference>
<accession>A0A4P9W387</accession>
<dbReference type="OrthoDB" id="433924at2759"/>
<proteinExistence type="predicted"/>
<dbReference type="CDD" id="cd00024">
    <property type="entry name" value="CD_CSD"/>
    <property type="match status" value="1"/>
</dbReference>
<evidence type="ECO:0000313" key="6">
    <source>
        <dbReference type="Proteomes" id="UP000269721"/>
    </source>
</evidence>
<dbReference type="Proteomes" id="UP000269721">
    <property type="component" value="Unassembled WGS sequence"/>
</dbReference>
<dbReference type="SUPFAM" id="SSF54160">
    <property type="entry name" value="Chromo domain-like"/>
    <property type="match status" value="1"/>
</dbReference>